<protein>
    <submittedName>
        <fullName evidence="2">Unannotated protein</fullName>
    </submittedName>
</protein>
<feature type="domain" description="NAD(P)-binding" evidence="1">
    <location>
        <begin position="6"/>
        <end position="299"/>
    </location>
</feature>
<dbReference type="Gene3D" id="3.40.50.720">
    <property type="entry name" value="NAD(P)-binding Rossmann-like Domain"/>
    <property type="match status" value="1"/>
</dbReference>
<dbReference type="InterPro" id="IPR016040">
    <property type="entry name" value="NAD(P)-bd_dom"/>
</dbReference>
<gene>
    <name evidence="2" type="ORF">UFOPK3444_01596</name>
</gene>
<accession>A0A6J7ERG9</accession>
<organism evidence="2">
    <name type="scientific">freshwater metagenome</name>
    <dbReference type="NCBI Taxonomy" id="449393"/>
    <lineage>
        <taxon>unclassified sequences</taxon>
        <taxon>metagenomes</taxon>
        <taxon>ecological metagenomes</taxon>
    </lineage>
</organism>
<dbReference type="InterPro" id="IPR036291">
    <property type="entry name" value="NAD(P)-bd_dom_sf"/>
</dbReference>
<dbReference type="EMBL" id="CAFBLU010000051">
    <property type="protein sequence ID" value="CAB4882699.1"/>
    <property type="molecule type" value="Genomic_DNA"/>
</dbReference>
<dbReference type="PANTHER" id="PTHR43000">
    <property type="entry name" value="DTDP-D-GLUCOSE 4,6-DEHYDRATASE-RELATED"/>
    <property type="match status" value="1"/>
</dbReference>
<name>A0A6J7ERG9_9ZZZZ</name>
<dbReference type="AlphaFoldDB" id="A0A6J7ERG9"/>
<dbReference type="Gene3D" id="3.90.25.10">
    <property type="entry name" value="UDP-galactose 4-epimerase, domain 1"/>
    <property type="match status" value="1"/>
</dbReference>
<sequence length="311" mass="32663">MGTRTLITGAAGFVGSHLAQHCLDQGDEVQGLSRRASVKGGQSIVCDLLDLEAAKRSVASAQPDVVHHLAALASTGRSWQDPTRCINDNQTMTWNLLEAVRSEAPEAIVLLAGSGESYGRPQALPISEDHPLAPTSPYAIAKTSCDLIGGLFAEAHGLKVIRARAFNHAGPNQAGEFLIGSLVAQVATAVASGEDSVSLRTGSGEIRRDYTDVRDVVRAYRDLGLSDTRGVVNVCRGASTSTAEIVALVAQSAADRIQVEHLVDEALIRPHETPEVVGSPDLINRLIGWQAEIPLEQTVGDALDAALAASA</sequence>
<evidence type="ECO:0000313" key="2">
    <source>
        <dbReference type="EMBL" id="CAB4882699.1"/>
    </source>
</evidence>
<dbReference type="SUPFAM" id="SSF51735">
    <property type="entry name" value="NAD(P)-binding Rossmann-fold domains"/>
    <property type="match status" value="1"/>
</dbReference>
<reference evidence="2" key="1">
    <citation type="submission" date="2020-05" db="EMBL/GenBank/DDBJ databases">
        <authorList>
            <person name="Chiriac C."/>
            <person name="Salcher M."/>
            <person name="Ghai R."/>
            <person name="Kavagutti S V."/>
        </authorList>
    </citation>
    <scope>NUCLEOTIDE SEQUENCE</scope>
</reference>
<dbReference type="Pfam" id="PF16363">
    <property type="entry name" value="GDP_Man_Dehyd"/>
    <property type="match status" value="1"/>
</dbReference>
<proteinExistence type="predicted"/>
<evidence type="ECO:0000259" key="1">
    <source>
        <dbReference type="Pfam" id="PF16363"/>
    </source>
</evidence>